<gene>
    <name evidence="1" type="ORF">ISG29_04375</name>
</gene>
<comment type="caution">
    <text evidence="1">The sequence shown here is derived from an EMBL/GenBank/DDBJ whole genome shotgun (WGS) entry which is preliminary data.</text>
</comment>
<dbReference type="Gene3D" id="1.10.510.10">
    <property type="entry name" value="Transferase(Phosphotransferase) domain 1"/>
    <property type="match status" value="1"/>
</dbReference>
<dbReference type="InterPro" id="IPR011009">
    <property type="entry name" value="Kinase-like_dom_sf"/>
</dbReference>
<name>A0A930YA01_9ACTN</name>
<dbReference type="RefSeq" id="WP_194502080.1">
    <property type="nucleotide sequence ID" value="NZ_JADIVZ010000001.1"/>
</dbReference>
<evidence type="ECO:0008006" key="3">
    <source>
        <dbReference type="Google" id="ProtNLM"/>
    </source>
</evidence>
<sequence length="252" mass="27404">MPEASPDVADHDVLRTLRTHWDVDVDAVERLPLGGRSLHWRADERGAPQLFVTARALGGTDQEVVGGLEALEAAQAGAGHLAFAVDGVVAGLPRATGGYVAGLRGPASGFGVTAAPWVWGEPVEDPPRDRTEVEALTRLLMRLHRAAPPPSVRHWRPRTRTQLPDEAWTERYLDLAERARARPLVPTHGAPHAAHRMRAPTGRLLLTGWSGLLLAPVERDLRHLVRAGAEHLVDVDAGLLELFDLEAHLDPE</sequence>
<dbReference type="EMBL" id="JADIVZ010000001">
    <property type="protein sequence ID" value="MBF4160913.1"/>
    <property type="molecule type" value="Genomic_DNA"/>
</dbReference>
<evidence type="ECO:0000313" key="2">
    <source>
        <dbReference type="Proteomes" id="UP000656804"/>
    </source>
</evidence>
<protein>
    <recommendedName>
        <fullName evidence="3">Aminoglycoside phosphotransferase domain-containing protein</fullName>
    </recommendedName>
</protein>
<dbReference type="AlphaFoldDB" id="A0A930YA01"/>
<evidence type="ECO:0000313" key="1">
    <source>
        <dbReference type="EMBL" id="MBF4160913.1"/>
    </source>
</evidence>
<organism evidence="1 2">
    <name type="scientific">Nocardioides acrostichi</name>
    <dbReference type="NCBI Taxonomy" id="2784339"/>
    <lineage>
        <taxon>Bacteria</taxon>
        <taxon>Bacillati</taxon>
        <taxon>Actinomycetota</taxon>
        <taxon>Actinomycetes</taxon>
        <taxon>Propionibacteriales</taxon>
        <taxon>Nocardioidaceae</taxon>
        <taxon>Nocardioides</taxon>
    </lineage>
</organism>
<proteinExistence type="predicted"/>
<keyword evidence="2" id="KW-1185">Reference proteome</keyword>
<dbReference type="SUPFAM" id="SSF56112">
    <property type="entry name" value="Protein kinase-like (PK-like)"/>
    <property type="match status" value="1"/>
</dbReference>
<accession>A0A930YA01</accession>
<dbReference type="Proteomes" id="UP000656804">
    <property type="component" value="Unassembled WGS sequence"/>
</dbReference>
<reference evidence="1" key="1">
    <citation type="submission" date="2020-11" db="EMBL/GenBank/DDBJ databases">
        <title>Nocardioides sp. CBS4Y-1, whole genome shotgun sequence.</title>
        <authorList>
            <person name="Tuo L."/>
        </authorList>
    </citation>
    <scope>NUCLEOTIDE SEQUENCE</scope>
    <source>
        <strain evidence="1">CBS4Y-1</strain>
    </source>
</reference>